<reference evidence="2" key="3">
    <citation type="submission" date="2022-01" db="UniProtKB">
        <authorList>
            <consortium name="EnsemblPlants"/>
        </authorList>
    </citation>
    <scope>IDENTIFICATION</scope>
    <source>
        <strain evidence="2">subsp. vulgare</strain>
    </source>
</reference>
<evidence type="ECO:0000259" key="1">
    <source>
        <dbReference type="Pfam" id="PF10536"/>
    </source>
</evidence>
<dbReference type="InterPro" id="IPR019557">
    <property type="entry name" value="AminoTfrase-like_pln_mobile"/>
</dbReference>
<evidence type="ECO:0000313" key="2">
    <source>
        <dbReference type="EnsemblPlants" id="HORVU.MOREX.r3.6HG0617180.1"/>
    </source>
</evidence>
<organism evidence="2 3">
    <name type="scientific">Hordeum vulgare subsp. vulgare</name>
    <name type="common">Domesticated barley</name>
    <dbReference type="NCBI Taxonomy" id="112509"/>
    <lineage>
        <taxon>Eukaryota</taxon>
        <taxon>Viridiplantae</taxon>
        <taxon>Streptophyta</taxon>
        <taxon>Embryophyta</taxon>
        <taxon>Tracheophyta</taxon>
        <taxon>Spermatophyta</taxon>
        <taxon>Magnoliopsida</taxon>
        <taxon>Liliopsida</taxon>
        <taxon>Poales</taxon>
        <taxon>Poaceae</taxon>
        <taxon>BOP clade</taxon>
        <taxon>Pooideae</taxon>
        <taxon>Triticodae</taxon>
        <taxon>Triticeae</taxon>
        <taxon>Hordeinae</taxon>
        <taxon>Hordeum</taxon>
    </lineage>
</organism>
<feature type="domain" description="Aminotransferase-like plant mobile" evidence="1">
    <location>
        <begin position="116"/>
        <end position="341"/>
    </location>
</feature>
<dbReference type="GO" id="GO:0010073">
    <property type="term" value="P:meristem maintenance"/>
    <property type="evidence" value="ECO:0007669"/>
    <property type="project" value="InterPro"/>
</dbReference>
<dbReference type="Proteomes" id="UP000011116">
    <property type="component" value="Chromosome 6H"/>
</dbReference>
<reference evidence="2" key="2">
    <citation type="submission" date="2020-10" db="EMBL/GenBank/DDBJ databases">
        <authorList>
            <person name="Scholz U."/>
            <person name="Mascher M."/>
            <person name="Fiebig A."/>
        </authorList>
    </citation>
    <scope>NUCLEOTIDE SEQUENCE [LARGE SCALE GENOMIC DNA]</scope>
    <source>
        <strain evidence="2">cv. Morex</strain>
    </source>
</reference>
<evidence type="ECO:0000313" key="3">
    <source>
        <dbReference type="Proteomes" id="UP000011116"/>
    </source>
</evidence>
<name>A0A8I6Z3P6_HORVV</name>
<feature type="domain" description="Aminotransferase-like plant mobile" evidence="1">
    <location>
        <begin position="54"/>
        <end position="100"/>
    </location>
</feature>
<dbReference type="PANTHER" id="PTHR46033:SF8">
    <property type="entry name" value="PROTEIN MAINTENANCE OF MERISTEMS-LIKE"/>
    <property type="match status" value="1"/>
</dbReference>
<dbReference type="Gramene" id="HORVU.MOREX.r3.6HG0617180.1">
    <property type="protein sequence ID" value="HORVU.MOREX.r3.6HG0617180.1"/>
    <property type="gene ID" value="HORVU.MOREX.r3.6HG0617180"/>
</dbReference>
<proteinExistence type="predicted"/>
<dbReference type="InterPro" id="IPR044824">
    <property type="entry name" value="MAIN-like"/>
</dbReference>
<dbReference type="Pfam" id="PF10536">
    <property type="entry name" value="PMD"/>
    <property type="match status" value="2"/>
</dbReference>
<protein>
    <recommendedName>
        <fullName evidence="1">Aminotransferase-like plant mobile domain-containing protein</fullName>
    </recommendedName>
</protein>
<reference evidence="3" key="1">
    <citation type="journal article" date="2012" name="Nature">
        <title>A physical, genetic and functional sequence assembly of the barley genome.</title>
        <authorList>
            <consortium name="The International Barley Genome Sequencing Consortium"/>
            <person name="Mayer K.F."/>
            <person name="Waugh R."/>
            <person name="Brown J.W."/>
            <person name="Schulman A."/>
            <person name="Langridge P."/>
            <person name="Platzer M."/>
            <person name="Fincher G.B."/>
            <person name="Muehlbauer G.J."/>
            <person name="Sato K."/>
            <person name="Close T.J."/>
            <person name="Wise R.P."/>
            <person name="Stein N."/>
        </authorList>
    </citation>
    <scope>NUCLEOTIDE SEQUENCE [LARGE SCALE GENOMIC DNA]</scope>
    <source>
        <strain evidence="3">cv. Morex</strain>
    </source>
</reference>
<dbReference type="PANTHER" id="PTHR46033">
    <property type="entry name" value="PROTEIN MAIN-LIKE 2"/>
    <property type="match status" value="1"/>
</dbReference>
<accession>A0A8I6Z3P6</accession>
<dbReference type="AlphaFoldDB" id="A0A8I6Z3P6"/>
<keyword evidence="3" id="KW-1185">Reference proteome</keyword>
<dbReference type="EnsemblPlants" id="HORVU.MOREX.r3.6HG0617180.1">
    <property type="protein sequence ID" value="HORVU.MOREX.r3.6HG0617180.1"/>
    <property type="gene ID" value="HORVU.MOREX.r3.6HG0617180"/>
</dbReference>
<sequence>MLVERGEVPRVLRLRGHNSNESLLYDPRYEPYFRRMDHLQFVLHFKGTPPWLNATALTALTDRWRPETHSFHLPLGEMTITLDDIAMITGLPIEGRALTGKRYFRKCPRDASPAAVERLARAYLWNLLTQVVFSDVTGDRTSWMFLDPLRDWDVKWSWGSAALAFLYRQLDGACMRSKPTSTLGGFVWALHVWMWERMRVGRNLSLPPEEPWMYPFDRDEERYPTIAHTWANVQWTSIAAMGPYKAYISELDMLTYEQVNWRPYTVLRQFPLSNMCLRDQHLWRVQCLMICFFAVEWHLPHRVSKQFGVQQRTPPDYVKTSVQLHKTNRQTNKSVINWKEHHMIWVDMWNAQRNA</sequence>